<dbReference type="InterPro" id="IPR015919">
    <property type="entry name" value="Cadherin-like_sf"/>
</dbReference>
<reference evidence="4" key="1">
    <citation type="journal article" date="2008" name="Nature">
        <title>The amphioxus genome and the evolution of the chordate karyotype.</title>
        <authorList>
            <consortium name="US DOE Joint Genome Institute (JGI-PGF)"/>
            <person name="Putnam N.H."/>
            <person name="Butts T."/>
            <person name="Ferrier D.E.K."/>
            <person name="Furlong R.F."/>
            <person name="Hellsten U."/>
            <person name="Kawashima T."/>
            <person name="Robinson-Rechavi M."/>
            <person name="Shoguchi E."/>
            <person name="Terry A."/>
            <person name="Yu J.-K."/>
            <person name="Benito-Gutierrez E.L."/>
            <person name="Dubchak I."/>
            <person name="Garcia-Fernandez J."/>
            <person name="Gibson-Brown J.J."/>
            <person name="Grigoriev I.V."/>
            <person name="Horton A.C."/>
            <person name="de Jong P.J."/>
            <person name="Jurka J."/>
            <person name="Kapitonov V.V."/>
            <person name="Kohara Y."/>
            <person name="Kuroki Y."/>
            <person name="Lindquist E."/>
            <person name="Lucas S."/>
            <person name="Osoegawa K."/>
            <person name="Pennacchio L.A."/>
            <person name="Salamov A.A."/>
            <person name="Satou Y."/>
            <person name="Sauka-Spengler T."/>
            <person name="Schmutz J."/>
            <person name="Shin-I T."/>
            <person name="Toyoda A."/>
            <person name="Bronner-Fraser M."/>
            <person name="Fujiyama A."/>
            <person name="Holland L.Z."/>
            <person name="Holland P.W.H."/>
            <person name="Satoh N."/>
            <person name="Rokhsar D.S."/>
        </authorList>
    </citation>
    <scope>NUCLEOTIDE SEQUENCE [LARGE SCALE GENOMIC DNA]</scope>
    <source>
        <strain evidence="4">S238N-H82</strain>
        <tissue evidence="4">Testes</tissue>
    </source>
</reference>
<evidence type="ECO:0000256" key="1">
    <source>
        <dbReference type="PROSITE-ProRule" id="PRU00043"/>
    </source>
</evidence>
<dbReference type="InParanoid" id="C3ZRL4"/>
<dbReference type="Gene3D" id="2.60.40.60">
    <property type="entry name" value="Cadherins"/>
    <property type="match status" value="1"/>
</dbReference>
<dbReference type="PROSITE" id="PS50268">
    <property type="entry name" value="CADHERIN_2"/>
    <property type="match status" value="1"/>
</dbReference>
<feature type="domain" description="Cadherin" evidence="3">
    <location>
        <begin position="21"/>
        <end position="119"/>
    </location>
</feature>
<dbReference type="GO" id="GO:0005509">
    <property type="term" value="F:calcium ion binding"/>
    <property type="evidence" value="ECO:0007669"/>
    <property type="project" value="UniProtKB-UniRule"/>
</dbReference>
<feature type="chain" id="PRO_5002935157" description="Cadherin domain-containing protein" evidence="2">
    <location>
        <begin position="22"/>
        <end position="314"/>
    </location>
</feature>
<evidence type="ECO:0000259" key="3">
    <source>
        <dbReference type="PROSITE" id="PS50268"/>
    </source>
</evidence>
<name>C3ZRL4_BRAFL</name>
<dbReference type="SUPFAM" id="SSF49313">
    <property type="entry name" value="Cadherin-like"/>
    <property type="match status" value="1"/>
</dbReference>
<accession>C3ZRL4</accession>
<sequence>MPPHGALFVLLIYLVTDCVLGTLQLSANVPENAHVGEIVTSVRSAIGKGREEVRCEIVAGDKSRRFLVTDCVIHVARPLDYGVDPSYNLTVNVTGSSGNPEQLYVDVQVQDVEEYPPVYNDTCEMPVRTEKGKSDLSFDIKLTMEAVGEEAGVVSVSKYVDIRRKSKPSSFSEFYVTGNSDCVLNATWGLGHYADIRTVESLWQGNLTCLYCYGPPDDASVLVAVIFDGRRHTKCDIVDKDRLFLPAMDSHFIVTLSADDLLSSVETIATFLDITLDEAAIAAIAEESTFDRMKQDFSRSYFPTKRIIPRQVLC</sequence>
<organism>
    <name type="scientific">Branchiostoma floridae</name>
    <name type="common">Florida lancelet</name>
    <name type="synonym">Amphioxus</name>
    <dbReference type="NCBI Taxonomy" id="7739"/>
    <lineage>
        <taxon>Eukaryota</taxon>
        <taxon>Metazoa</taxon>
        <taxon>Chordata</taxon>
        <taxon>Cephalochordata</taxon>
        <taxon>Leptocardii</taxon>
        <taxon>Amphioxiformes</taxon>
        <taxon>Branchiostomatidae</taxon>
        <taxon>Branchiostoma</taxon>
    </lineage>
</organism>
<evidence type="ECO:0000313" key="4">
    <source>
        <dbReference type="EMBL" id="EEN44814.1"/>
    </source>
</evidence>
<dbReference type="CDD" id="cd11304">
    <property type="entry name" value="Cadherin_repeat"/>
    <property type="match status" value="1"/>
</dbReference>
<feature type="signal peptide" evidence="2">
    <location>
        <begin position="1"/>
        <end position="21"/>
    </location>
</feature>
<evidence type="ECO:0000256" key="2">
    <source>
        <dbReference type="SAM" id="SignalP"/>
    </source>
</evidence>
<proteinExistence type="predicted"/>
<dbReference type="FunFam" id="2.60.40.60:FF:000273">
    <property type="entry name" value="Uncharacterized protein"/>
    <property type="match status" value="1"/>
</dbReference>
<protein>
    <recommendedName>
        <fullName evidence="3">Cadherin domain-containing protein</fullName>
    </recommendedName>
</protein>
<keyword evidence="2" id="KW-0732">Signal</keyword>
<dbReference type="GO" id="GO:0016020">
    <property type="term" value="C:membrane"/>
    <property type="evidence" value="ECO:0007669"/>
    <property type="project" value="InterPro"/>
</dbReference>
<gene>
    <name evidence="4" type="ORF">BRAFLDRAFT_89766</name>
</gene>
<dbReference type="InterPro" id="IPR002126">
    <property type="entry name" value="Cadherin-like_dom"/>
</dbReference>
<dbReference type="GO" id="GO:0007156">
    <property type="term" value="P:homophilic cell adhesion via plasma membrane adhesion molecules"/>
    <property type="evidence" value="ECO:0007669"/>
    <property type="project" value="InterPro"/>
</dbReference>
<dbReference type="EMBL" id="GG666666">
    <property type="protein sequence ID" value="EEN44814.1"/>
    <property type="molecule type" value="Genomic_DNA"/>
</dbReference>
<dbReference type="AlphaFoldDB" id="C3ZRL4"/>
<keyword evidence="1" id="KW-0106">Calcium</keyword>